<organism evidence="1 2">
    <name type="scientific">Methylobacterium nodulans (strain LMG 21967 / CNCM I-2342 / ORS 2060)</name>
    <dbReference type="NCBI Taxonomy" id="460265"/>
    <lineage>
        <taxon>Bacteria</taxon>
        <taxon>Pseudomonadati</taxon>
        <taxon>Pseudomonadota</taxon>
        <taxon>Alphaproteobacteria</taxon>
        <taxon>Hyphomicrobiales</taxon>
        <taxon>Methylobacteriaceae</taxon>
        <taxon>Methylobacterium</taxon>
    </lineage>
</organism>
<reference evidence="1 2" key="1">
    <citation type="submission" date="2009-01" db="EMBL/GenBank/DDBJ databases">
        <title>Complete sequence of chromosome of Methylobacterium nodulans ORS 2060.</title>
        <authorList>
            <consortium name="US DOE Joint Genome Institute"/>
            <person name="Lucas S."/>
            <person name="Copeland A."/>
            <person name="Lapidus A."/>
            <person name="Glavina del Rio T."/>
            <person name="Dalin E."/>
            <person name="Tice H."/>
            <person name="Bruce D."/>
            <person name="Goodwin L."/>
            <person name="Pitluck S."/>
            <person name="Sims D."/>
            <person name="Brettin T."/>
            <person name="Detter J.C."/>
            <person name="Han C."/>
            <person name="Larimer F."/>
            <person name="Land M."/>
            <person name="Hauser L."/>
            <person name="Kyrpides N."/>
            <person name="Ivanova N."/>
            <person name="Marx C.J."/>
            <person name="Richardson P."/>
        </authorList>
    </citation>
    <scope>NUCLEOTIDE SEQUENCE [LARGE SCALE GENOMIC DNA]</scope>
    <source>
        <strain evidence="2">LMG 21967 / CNCM I-2342 / ORS 2060</strain>
    </source>
</reference>
<dbReference type="AlphaFoldDB" id="B8IDQ7"/>
<name>B8IDQ7_METNO</name>
<dbReference type="STRING" id="460265.Mnod_0592"/>
<proteinExistence type="predicted"/>
<keyword evidence="2" id="KW-1185">Reference proteome</keyword>
<dbReference type="HOGENOM" id="CLU_1873003_0_0_5"/>
<accession>B8IDQ7</accession>
<dbReference type="OrthoDB" id="7999216at2"/>
<dbReference type="RefSeq" id="WP_015927338.1">
    <property type="nucleotide sequence ID" value="NC_011894.1"/>
</dbReference>
<dbReference type="Proteomes" id="UP000008207">
    <property type="component" value="Chromosome"/>
</dbReference>
<dbReference type="eggNOG" id="ENOG5032PQE">
    <property type="taxonomic scope" value="Bacteria"/>
</dbReference>
<evidence type="ECO:0000313" key="1">
    <source>
        <dbReference type="EMBL" id="ACL55629.1"/>
    </source>
</evidence>
<dbReference type="KEGG" id="mno:Mnod_0592"/>
<gene>
    <name evidence="1" type="ordered locus">Mnod_0592</name>
</gene>
<sequence length="136" mass="14698">MPSPFALAMQKAHTVRTATFGEAIRITPMAGEGEMAARTPDPARPEREVRGVFTLRPGEDTLQGVRRGTELNGMTRVAVAPAQVWFEASVLAGLGYALKPDDRITLTERPGQPVYTIVKRGPTDLDDATVPLVRAT</sequence>
<evidence type="ECO:0000313" key="2">
    <source>
        <dbReference type="Proteomes" id="UP000008207"/>
    </source>
</evidence>
<protein>
    <submittedName>
        <fullName evidence="1">Uncharacterized protein</fullName>
    </submittedName>
</protein>
<dbReference type="EMBL" id="CP001349">
    <property type="protein sequence ID" value="ACL55629.1"/>
    <property type="molecule type" value="Genomic_DNA"/>
</dbReference>